<dbReference type="EMBL" id="CP037423">
    <property type="protein sequence ID" value="QDV43862.1"/>
    <property type="molecule type" value="Genomic_DNA"/>
</dbReference>
<protein>
    <recommendedName>
        <fullName evidence="4">Phage holin family protein</fullName>
    </recommendedName>
</protein>
<keyword evidence="3" id="KW-1185">Reference proteome</keyword>
<dbReference type="KEGG" id="snep:Enr13x_37220"/>
<name>A0A518HSP4_9BACT</name>
<keyword evidence="1" id="KW-0472">Membrane</keyword>
<feature type="transmembrane region" description="Helical" evidence="1">
    <location>
        <begin position="62"/>
        <end position="87"/>
    </location>
</feature>
<sequence length="152" mass="16225">MSTGYQTNGTNRVADSDINDPRSLSDLIKELRDESVALVREEVALAKTEMSEKANVVGRNSALLIVGGAVAHLGLIFLLLAVSYGLYVAIGLAGLPVHALWIAPLIVGLVVGGIGLAMFAKAKETLANFSPVPERTKQSLKEDKQWLQAKTK</sequence>
<dbReference type="OrthoDB" id="291330at2"/>
<keyword evidence="1" id="KW-0812">Transmembrane</keyword>
<gene>
    <name evidence="2" type="ORF">Enr13x_37220</name>
</gene>
<evidence type="ECO:0000256" key="1">
    <source>
        <dbReference type="SAM" id="Phobius"/>
    </source>
</evidence>
<evidence type="ECO:0000313" key="2">
    <source>
        <dbReference type="EMBL" id="QDV43862.1"/>
    </source>
</evidence>
<proteinExistence type="predicted"/>
<evidence type="ECO:0000313" key="3">
    <source>
        <dbReference type="Proteomes" id="UP000319004"/>
    </source>
</evidence>
<dbReference type="Proteomes" id="UP000319004">
    <property type="component" value="Chromosome"/>
</dbReference>
<dbReference type="InterPro" id="IPR009937">
    <property type="entry name" value="Phage_holin_3_6"/>
</dbReference>
<organism evidence="2 3">
    <name type="scientific">Stieleria neptunia</name>
    <dbReference type="NCBI Taxonomy" id="2527979"/>
    <lineage>
        <taxon>Bacteria</taxon>
        <taxon>Pseudomonadati</taxon>
        <taxon>Planctomycetota</taxon>
        <taxon>Planctomycetia</taxon>
        <taxon>Pirellulales</taxon>
        <taxon>Pirellulaceae</taxon>
        <taxon>Stieleria</taxon>
    </lineage>
</organism>
<dbReference type="Pfam" id="PF07332">
    <property type="entry name" value="Phage_holin_3_6"/>
    <property type="match status" value="1"/>
</dbReference>
<dbReference type="RefSeq" id="WP_145388230.1">
    <property type="nucleotide sequence ID" value="NZ_CP037423.1"/>
</dbReference>
<keyword evidence="1" id="KW-1133">Transmembrane helix</keyword>
<reference evidence="2 3" key="1">
    <citation type="submission" date="2019-03" db="EMBL/GenBank/DDBJ databases">
        <title>Deep-cultivation of Planctomycetes and their phenomic and genomic characterization uncovers novel biology.</title>
        <authorList>
            <person name="Wiegand S."/>
            <person name="Jogler M."/>
            <person name="Boedeker C."/>
            <person name="Pinto D."/>
            <person name="Vollmers J."/>
            <person name="Rivas-Marin E."/>
            <person name="Kohn T."/>
            <person name="Peeters S.H."/>
            <person name="Heuer A."/>
            <person name="Rast P."/>
            <person name="Oberbeckmann S."/>
            <person name="Bunk B."/>
            <person name="Jeske O."/>
            <person name="Meyerdierks A."/>
            <person name="Storesund J.E."/>
            <person name="Kallscheuer N."/>
            <person name="Luecker S."/>
            <person name="Lage O.M."/>
            <person name="Pohl T."/>
            <person name="Merkel B.J."/>
            <person name="Hornburger P."/>
            <person name="Mueller R.-W."/>
            <person name="Bruemmer F."/>
            <person name="Labrenz M."/>
            <person name="Spormann A.M."/>
            <person name="Op den Camp H."/>
            <person name="Overmann J."/>
            <person name="Amann R."/>
            <person name="Jetten M.S.M."/>
            <person name="Mascher T."/>
            <person name="Medema M.H."/>
            <person name="Devos D.P."/>
            <person name="Kaster A.-K."/>
            <person name="Ovreas L."/>
            <person name="Rohde M."/>
            <person name="Galperin M.Y."/>
            <person name="Jogler C."/>
        </authorList>
    </citation>
    <scope>NUCLEOTIDE SEQUENCE [LARGE SCALE GENOMIC DNA]</scope>
    <source>
        <strain evidence="2 3">Enr13</strain>
    </source>
</reference>
<feature type="transmembrane region" description="Helical" evidence="1">
    <location>
        <begin position="99"/>
        <end position="120"/>
    </location>
</feature>
<evidence type="ECO:0008006" key="4">
    <source>
        <dbReference type="Google" id="ProtNLM"/>
    </source>
</evidence>
<dbReference type="AlphaFoldDB" id="A0A518HSP4"/>
<accession>A0A518HSP4</accession>